<dbReference type="Proteomes" id="UP000707731">
    <property type="component" value="Unassembled WGS sequence"/>
</dbReference>
<evidence type="ECO:0000313" key="2">
    <source>
        <dbReference type="EMBL" id="MBF6354889.1"/>
    </source>
</evidence>
<protein>
    <recommendedName>
        <fullName evidence="4">Secreted protein</fullName>
    </recommendedName>
</protein>
<feature type="signal peptide" evidence="1">
    <location>
        <begin position="1"/>
        <end position="26"/>
    </location>
</feature>
<accession>A0ABS0D8U0</accession>
<reference evidence="2 3" key="1">
    <citation type="submission" date="2020-10" db="EMBL/GenBank/DDBJ databases">
        <title>Identification of Nocardia species via Next-generation sequencing and recognition of intraspecies genetic diversity.</title>
        <authorList>
            <person name="Li P."/>
            <person name="Li P."/>
            <person name="Lu B."/>
        </authorList>
    </citation>
    <scope>NUCLEOTIDE SEQUENCE [LARGE SCALE GENOMIC DNA]</scope>
    <source>
        <strain evidence="2 3">BJ06-0143</strain>
    </source>
</reference>
<evidence type="ECO:0000313" key="3">
    <source>
        <dbReference type="Proteomes" id="UP000707731"/>
    </source>
</evidence>
<evidence type="ECO:0000256" key="1">
    <source>
        <dbReference type="SAM" id="SignalP"/>
    </source>
</evidence>
<keyword evidence="1" id="KW-0732">Signal</keyword>
<dbReference type="EMBL" id="JADLQN010000001">
    <property type="protein sequence ID" value="MBF6354889.1"/>
    <property type="molecule type" value="Genomic_DNA"/>
</dbReference>
<gene>
    <name evidence="2" type="ORF">IU449_10075</name>
</gene>
<name>A0ABS0D8U0_9NOCA</name>
<proteinExistence type="predicted"/>
<dbReference type="RefSeq" id="WP_195001569.1">
    <property type="nucleotide sequence ID" value="NZ_JADLQN010000001.1"/>
</dbReference>
<keyword evidence="3" id="KW-1185">Reference proteome</keyword>
<sequence length="122" mass="12675">MRASTVMIAGALAGTATLLGAGIAAAEPATVIAEDGLYTVGVDIAPGTWEAPGTSDPDRPCDWRRLWKVVGDTSDLTYIIANNYTRKPPGRVVIEATDVAFRTENCGVWRMVPAAAPTGSAG</sequence>
<feature type="chain" id="PRO_5045951650" description="Secreted protein" evidence="1">
    <location>
        <begin position="27"/>
        <end position="122"/>
    </location>
</feature>
<evidence type="ECO:0008006" key="4">
    <source>
        <dbReference type="Google" id="ProtNLM"/>
    </source>
</evidence>
<comment type="caution">
    <text evidence="2">The sequence shown here is derived from an EMBL/GenBank/DDBJ whole genome shotgun (WGS) entry which is preliminary data.</text>
</comment>
<organism evidence="2 3">
    <name type="scientific">Nocardia higoensis</name>
    <dbReference type="NCBI Taxonomy" id="228599"/>
    <lineage>
        <taxon>Bacteria</taxon>
        <taxon>Bacillati</taxon>
        <taxon>Actinomycetota</taxon>
        <taxon>Actinomycetes</taxon>
        <taxon>Mycobacteriales</taxon>
        <taxon>Nocardiaceae</taxon>
        <taxon>Nocardia</taxon>
    </lineage>
</organism>